<dbReference type="Pfam" id="PF13561">
    <property type="entry name" value="adh_short_C2"/>
    <property type="match status" value="1"/>
</dbReference>
<dbReference type="NCBIfam" id="NF009384">
    <property type="entry name" value="PRK12743.1"/>
    <property type="match status" value="1"/>
</dbReference>
<dbReference type="GO" id="GO:0047936">
    <property type="term" value="F:glucose 1-dehydrogenase [NAD(P)+] activity"/>
    <property type="evidence" value="ECO:0007669"/>
    <property type="project" value="UniProtKB-EC"/>
</dbReference>
<dbReference type="AlphaFoldDB" id="A0A5C5Y499"/>
<dbReference type="FunFam" id="3.40.50.720:FF:000084">
    <property type="entry name" value="Short-chain dehydrogenase reductase"/>
    <property type="match status" value="1"/>
</dbReference>
<accession>A0A5C5Y499</accession>
<dbReference type="Gene3D" id="3.40.50.720">
    <property type="entry name" value="NAD(P)-binding Rossmann-like Domain"/>
    <property type="match status" value="1"/>
</dbReference>
<dbReference type="PANTHER" id="PTHR43639">
    <property type="entry name" value="OXIDOREDUCTASE, SHORT-CHAIN DEHYDROGENASE/REDUCTASE FAMILY (AFU_ORTHOLOGUE AFUA_5G02870)"/>
    <property type="match status" value="1"/>
</dbReference>
<evidence type="ECO:0000313" key="3">
    <source>
        <dbReference type="EMBL" id="TWT69461.1"/>
    </source>
</evidence>
<comment type="similarity">
    <text evidence="1">Belongs to the short-chain dehydrogenases/reductases (SDR) family.</text>
</comment>
<gene>
    <name evidence="3" type="primary">ycdF_1</name>
    <name evidence="3" type="ORF">Pan14r_17480</name>
</gene>
<proteinExistence type="inferred from homology"/>
<name>A0A5C5Y499_9PLAN</name>
<organism evidence="3 4">
    <name type="scientific">Crateriforma conspicua</name>
    <dbReference type="NCBI Taxonomy" id="2527996"/>
    <lineage>
        <taxon>Bacteria</taxon>
        <taxon>Pseudomonadati</taxon>
        <taxon>Planctomycetota</taxon>
        <taxon>Planctomycetia</taxon>
        <taxon>Planctomycetales</taxon>
        <taxon>Planctomycetaceae</taxon>
        <taxon>Crateriforma</taxon>
    </lineage>
</organism>
<dbReference type="SUPFAM" id="SSF51735">
    <property type="entry name" value="NAD(P)-binding Rossmann-fold domains"/>
    <property type="match status" value="1"/>
</dbReference>
<dbReference type="InterPro" id="IPR020904">
    <property type="entry name" value="Sc_DH/Rdtase_CS"/>
</dbReference>
<dbReference type="PANTHER" id="PTHR43639:SF1">
    <property type="entry name" value="SHORT-CHAIN DEHYDROGENASE_REDUCTASE FAMILY PROTEIN"/>
    <property type="match status" value="1"/>
</dbReference>
<keyword evidence="2 3" id="KW-0560">Oxidoreductase</keyword>
<dbReference type="InterPro" id="IPR002347">
    <property type="entry name" value="SDR_fam"/>
</dbReference>
<dbReference type="RefSeq" id="WP_146438883.1">
    <property type="nucleotide sequence ID" value="NZ_SJPL01000001.1"/>
</dbReference>
<dbReference type="CDD" id="cd05233">
    <property type="entry name" value="SDR_c"/>
    <property type="match status" value="1"/>
</dbReference>
<dbReference type="EC" id="1.1.1.47" evidence="3"/>
<comment type="caution">
    <text evidence="3">The sequence shown here is derived from an EMBL/GenBank/DDBJ whole genome shotgun (WGS) entry which is preliminary data.</text>
</comment>
<dbReference type="Proteomes" id="UP000317238">
    <property type="component" value="Unassembled WGS sequence"/>
</dbReference>
<reference evidence="3 4" key="1">
    <citation type="submission" date="2019-02" db="EMBL/GenBank/DDBJ databases">
        <title>Deep-cultivation of Planctomycetes and their phenomic and genomic characterization uncovers novel biology.</title>
        <authorList>
            <person name="Wiegand S."/>
            <person name="Jogler M."/>
            <person name="Boedeker C."/>
            <person name="Pinto D."/>
            <person name="Vollmers J."/>
            <person name="Rivas-Marin E."/>
            <person name="Kohn T."/>
            <person name="Peeters S.H."/>
            <person name="Heuer A."/>
            <person name="Rast P."/>
            <person name="Oberbeckmann S."/>
            <person name="Bunk B."/>
            <person name="Jeske O."/>
            <person name="Meyerdierks A."/>
            <person name="Storesund J.E."/>
            <person name="Kallscheuer N."/>
            <person name="Luecker S."/>
            <person name="Lage O.M."/>
            <person name="Pohl T."/>
            <person name="Merkel B.J."/>
            <person name="Hornburger P."/>
            <person name="Mueller R.-W."/>
            <person name="Bruemmer F."/>
            <person name="Labrenz M."/>
            <person name="Spormann A.M."/>
            <person name="Op Den Camp H."/>
            <person name="Overmann J."/>
            <person name="Amann R."/>
            <person name="Jetten M.S.M."/>
            <person name="Mascher T."/>
            <person name="Medema M.H."/>
            <person name="Devos D.P."/>
            <person name="Kaster A.-K."/>
            <person name="Ovreas L."/>
            <person name="Rohde M."/>
            <person name="Galperin M.Y."/>
            <person name="Jogler C."/>
        </authorList>
    </citation>
    <scope>NUCLEOTIDE SEQUENCE [LARGE SCALE GENOMIC DNA]</scope>
    <source>
        <strain evidence="3 4">Pan14r</strain>
    </source>
</reference>
<dbReference type="InterPro" id="IPR036291">
    <property type="entry name" value="NAD(P)-bd_dom_sf"/>
</dbReference>
<keyword evidence="4" id="KW-1185">Reference proteome</keyword>
<dbReference type="EMBL" id="SJPL01000001">
    <property type="protein sequence ID" value="TWT69461.1"/>
    <property type="molecule type" value="Genomic_DNA"/>
</dbReference>
<dbReference type="OrthoDB" id="9803333at2"/>
<evidence type="ECO:0000256" key="1">
    <source>
        <dbReference type="ARBA" id="ARBA00006484"/>
    </source>
</evidence>
<evidence type="ECO:0000313" key="4">
    <source>
        <dbReference type="Proteomes" id="UP000317238"/>
    </source>
</evidence>
<evidence type="ECO:0000256" key="2">
    <source>
        <dbReference type="ARBA" id="ARBA00023002"/>
    </source>
</evidence>
<dbReference type="PROSITE" id="PS00061">
    <property type="entry name" value="ADH_SHORT"/>
    <property type="match status" value="1"/>
</dbReference>
<protein>
    <submittedName>
        <fullName evidence="3">Glucose 1-dehydrogenase 2</fullName>
        <ecNumber evidence="3">1.1.1.47</ecNumber>
    </submittedName>
</protein>
<dbReference type="PRINTS" id="PR00080">
    <property type="entry name" value="SDRFAMILY"/>
</dbReference>
<sequence>MNRRTAIVTGGSTGIGRAIAIELAKHGHDVAITYRSSRDEAQKTADAVKAAGGRCFIHQLDLSSPETAGPVVDQAVDQLGGLDVLVSNAGMMVRKTMPDLDLETARKIFDVNAIGAAMLIQRAVQHMVPDGDYSQSRSTPGRVIVVTSVHETIANPQDTLYTMTKHALGGLVKCLSLDLSPRNITVNAIAPGEVATPINGMDADDFDDVDRPTIPVRRAGKPSEIAAAIRFLASDDAGFVTGASWVVDGGLKVAAPLAASAFRKSYLQQG</sequence>
<dbReference type="PRINTS" id="PR00081">
    <property type="entry name" value="GDHRDH"/>
</dbReference>